<dbReference type="EC" id="2.3.1.29" evidence="4"/>
<reference evidence="4 5" key="1">
    <citation type="submission" date="2020-08" db="EMBL/GenBank/DDBJ databases">
        <title>Genomic Encyclopedia of Type Strains, Phase IV (KMG-IV): sequencing the most valuable type-strain genomes for metagenomic binning, comparative biology and taxonomic classification.</title>
        <authorList>
            <person name="Goeker M."/>
        </authorList>
    </citation>
    <scope>NUCLEOTIDE SEQUENCE [LARGE SCALE GENOMIC DNA]</scope>
    <source>
        <strain evidence="4 5">DSM 102238</strain>
    </source>
</reference>
<dbReference type="GO" id="GO:0030170">
    <property type="term" value="F:pyridoxal phosphate binding"/>
    <property type="evidence" value="ECO:0007669"/>
    <property type="project" value="InterPro"/>
</dbReference>
<proteinExistence type="predicted"/>
<gene>
    <name evidence="4" type="ORF">GGR04_004766</name>
</gene>
<dbReference type="PANTHER" id="PTHR13693:SF103">
    <property type="entry name" value="AMINOTRANSFERASE CLASS I_CLASSII DOMAIN-CONTAINING PROTEIN"/>
    <property type="match status" value="1"/>
</dbReference>
<dbReference type="Gene3D" id="3.90.1150.10">
    <property type="entry name" value="Aspartate Aminotransferase, domain 1"/>
    <property type="match status" value="1"/>
</dbReference>
<dbReference type="GO" id="GO:0008890">
    <property type="term" value="F:glycine C-acetyltransferase activity"/>
    <property type="evidence" value="ECO:0007669"/>
    <property type="project" value="UniProtKB-EC"/>
</dbReference>
<comment type="caution">
    <text evidence="4">The sequence shown here is derived from an EMBL/GenBank/DDBJ whole genome shotgun (WGS) entry which is preliminary data.</text>
</comment>
<evidence type="ECO:0000313" key="5">
    <source>
        <dbReference type="Proteomes" id="UP000542776"/>
    </source>
</evidence>
<dbReference type="AlphaFoldDB" id="A0A7W6MMI0"/>
<evidence type="ECO:0000259" key="3">
    <source>
        <dbReference type="Pfam" id="PF00155"/>
    </source>
</evidence>
<dbReference type="Gene3D" id="3.40.640.10">
    <property type="entry name" value="Type I PLP-dependent aspartate aminotransferase-like (Major domain)"/>
    <property type="match status" value="1"/>
</dbReference>
<dbReference type="RefSeq" id="WP_183202968.1">
    <property type="nucleotide sequence ID" value="NZ_JACIEK010000036.1"/>
</dbReference>
<protein>
    <submittedName>
        <fullName evidence="4">Glycine C-acetyltransferase</fullName>
        <ecNumber evidence="4">2.3.1.29</ecNumber>
    </submittedName>
</protein>
<comment type="cofactor">
    <cofactor evidence="1">
        <name>pyridoxal 5'-phosphate</name>
        <dbReference type="ChEBI" id="CHEBI:597326"/>
    </cofactor>
</comment>
<dbReference type="InterPro" id="IPR015422">
    <property type="entry name" value="PyrdxlP-dep_Trfase_small"/>
</dbReference>
<evidence type="ECO:0000256" key="2">
    <source>
        <dbReference type="ARBA" id="ARBA00022679"/>
    </source>
</evidence>
<feature type="domain" description="Aminotransferase class I/classII large" evidence="3">
    <location>
        <begin position="82"/>
        <end position="424"/>
    </location>
</feature>
<accession>A0A7W6MMI0</accession>
<evidence type="ECO:0000256" key="1">
    <source>
        <dbReference type="ARBA" id="ARBA00001933"/>
    </source>
</evidence>
<dbReference type="SUPFAM" id="SSF53383">
    <property type="entry name" value="PLP-dependent transferases"/>
    <property type="match status" value="1"/>
</dbReference>
<dbReference type="Proteomes" id="UP000542776">
    <property type="component" value="Unassembled WGS sequence"/>
</dbReference>
<name>A0A7W6MMI0_9HYPH</name>
<organism evidence="4 5">
    <name type="scientific">Aureimonas pseudogalii</name>
    <dbReference type="NCBI Taxonomy" id="1744844"/>
    <lineage>
        <taxon>Bacteria</taxon>
        <taxon>Pseudomonadati</taxon>
        <taxon>Pseudomonadota</taxon>
        <taxon>Alphaproteobacteria</taxon>
        <taxon>Hyphomicrobiales</taxon>
        <taxon>Aurantimonadaceae</taxon>
        <taxon>Aureimonas</taxon>
    </lineage>
</organism>
<dbReference type="EMBL" id="JACIEK010000036">
    <property type="protein sequence ID" value="MBB4000885.1"/>
    <property type="molecule type" value="Genomic_DNA"/>
</dbReference>
<evidence type="ECO:0000313" key="4">
    <source>
        <dbReference type="EMBL" id="MBB4000885.1"/>
    </source>
</evidence>
<keyword evidence="4" id="KW-0012">Acyltransferase</keyword>
<dbReference type="PANTHER" id="PTHR13693">
    <property type="entry name" value="CLASS II AMINOTRANSFERASE/8-AMINO-7-OXONONANOATE SYNTHASE"/>
    <property type="match status" value="1"/>
</dbReference>
<dbReference type="InterPro" id="IPR015424">
    <property type="entry name" value="PyrdxlP-dep_Trfase"/>
</dbReference>
<dbReference type="InterPro" id="IPR004839">
    <property type="entry name" value="Aminotransferase_I/II_large"/>
</dbReference>
<dbReference type="InterPro" id="IPR050087">
    <property type="entry name" value="AON_synthase_class-II"/>
</dbReference>
<keyword evidence="5" id="KW-1185">Reference proteome</keyword>
<keyword evidence="2 4" id="KW-0808">Transferase</keyword>
<dbReference type="InterPro" id="IPR015421">
    <property type="entry name" value="PyrdxlP-dep_Trfase_major"/>
</dbReference>
<sequence>MNLVMPNILQAENLASDRVLNGVVNDHYAGHESNLVRRWLPVAEWFDDRCDLGLDPYQKYSRGKISATVSGVFRNGVAFSGVNFASQDYLSLSSHLRLVRSVKSAAEDFGVHSAGSSSLMGGCEMSLRLEQAFEKFLEYREVTLFPTGWTAGYGIVKMLARPGDHIVIDFLAHACLQEGASCSGATVHRFPHLSNEAVRKHLVRIRSAQPDAGILVVTETLFSMDSDSPAVAELQAICTEHGATLLVDCAHDLGCMGETGRGILEVQGMVGKVDVLMGSFSKTFASIGGFVATQHRGLRTAMRACCGPQTFTNAMTPIQAAVVLEALAIVSDPEGAVRRKRLAANVAYLRQQLHENGFVTTGEPSAIVPVAVGDSATARLMTRHMTRNGAIVNLVEYPAVARSKSFWRLQVMADHEGSQINDLVCKAIEARAAICNQPTVEECSP</sequence>
<dbReference type="Pfam" id="PF00155">
    <property type="entry name" value="Aminotran_1_2"/>
    <property type="match status" value="1"/>
</dbReference>